<evidence type="ECO:0000259" key="3">
    <source>
        <dbReference type="PROSITE" id="PS51186"/>
    </source>
</evidence>
<keyword evidence="1 4" id="KW-0808">Transferase</keyword>
<dbReference type="InterPro" id="IPR045039">
    <property type="entry name" value="NSI-like"/>
</dbReference>
<accession>A0A6I6JDB3</accession>
<dbReference type="Pfam" id="PF00583">
    <property type="entry name" value="Acetyltransf_1"/>
    <property type="match status" value="1"/>
</dbReference>
<evidence type="ECO:0000313" key="4">
    <source>
        <dbReference type="EMBL" id="QGY38603.1"/>
    </source>
</evidence>
<dbReference type="InterPro" id="IPR000182">
    <property type="entry name" value="GNAT_dom"/>
</dbReference>
<dbReference type="InterPro" id="IPR016181">
    <property type="entry name" value="Acyl_CoA_acyltransferase"/>
</dbReference>
<dbReference type="CDD" id="cd04301">
    <property type="entry name" value="NAT_SF"/>
    <property type="match status" value="1"/>
</dbReference>
<dbReference type="KEGG" id="psel:GM415_00060"/>
<protein>
    <submittedName>
        <fullName evidence="4">GNAT family N-acetyltransferase</fullName>
    </submittedName>
</protein>
<dbReference type="GO" id="GO:0005737">
    <property type="term" value="C:cytoplasm"/>
    <property type="evidence" value="ECO:0007669"/>
    <property type="project" value="TreeGrafter"/>
</dbReference>
<dbReference type="EMBL" id="CP046400">
    <property type="protein sequence ID" value="QGY38603.1"/>
    <property type="molecule type" value="Genomic_DNA"/>
</dbReference>
<dbReference type="AlphaFoldDB" id="A0A6I6JDB3"/>
<organism evidence="4 5">
    <name type="scientific">Pseudodesulfovibrio cashew</name>
    <dbReference type="NCBI Taxonomy" id="2678688"/>
    <lineage>
        <taxon>Bacteria</taxon>
        <taxon>Pseudomonadati</taxon>
        <taxon>Thermodesulfobacteriota</taxon>
        <taxon>Desulfovibrionia</taxon>
        <taxon>Desulfovibrionales</taxon>
        <taxon>Desulfovibrionaceae</taxon>
    </lineage>
</organism>
<reference evidence="4 5" key="1">
    <citation type="submission" date="2019-11" db="EMBL/GenBank/DDBJ databases">
        <authorList>
            <person name="Zheng R.K."/>
            <person name="Sun C.M."/>
        </authorList>
    </citation>
    <scope>NUCLEOTIDE SEQUENCE [LARGE SCALE GENOMIC DNA]</scope>
    <source>
        <strain evidence="4 5">SRB007</strain>
    </source>
</reference>
<gene>
    <name evidence="4" type="ORF">GM415_00060</name>
</gene>
<keyword evidence="5" id="KW-1185">Reference proteome</keyword>
<dbReference type="SUPFAM" id="SSF55729">
    <property type="entry name" value="Acyl-CoA N-acyltransferases (Nat)"/>
    <property type="match status" value="1"/>
</dbReference>
<keyword evidence="2" id="KW-0012">Acyltransferase</keyword>
<proteinExistence type="predicted"/>
<dbReference type="RefSeq" id="WP_158945550.1">
    <property type="nucleotide sequence ID" value="NZ_CP046400.1"/>
</dbReference>
<dbReference type="PROSITE" id="PS51186">
    <property type="entry name" value="GNAT"/>
    <property type="match status" value="1"/>
</dbReference>
<dbReference type="Proteomes" id="UP000428328">
    <property type="component" value="Chromosome"/>
</dbReference>
<evidence type="ECO:0000256" key="2">
    <source>
        <dbReference type="ARBA" id="ARBA00023315"/>
    </source>
</evidence>
<evidence type="ECO:0000313" key="5">
    <source>
        <dbReference type="Proteomes" id="UP000428328"/>
    </source>
</evidence>
<dbReference type="PANTHER" id="PTHR43626:SF4">
    <property type="entry name" value="GCN5-RELATED N-ACETYLTRANSFERASE 2, CHLOROPLASTIC"/>
    <property type="match status" value="1"/>
</dbReference>
<feature type="domain" description="N-acetyltransferase" evidence="3">
    <location>
        <begin position="3"/>
        <end position="141"/>
    </location>
</feature>
<dbReference type="Gene3D" id="3.40.630.30">
    <property type="match status" value="1"/>
</dbReference>
<evidence type="ECO:0000256" key="1">
    <source>
        <dbReference type="ARBA" id="ARBA00022679"/>
    </source>
</evidence>
<sequence>MSPALRFDTKGVDWDEAADIFRRAPLGEREPAKLRRTFENSDLVCFARDGETLVGMARALSDFEQQSVIYDVCMLPEYQGQGLGSRIMKAMLERLDTPSCVLWAVPGKEGFYEKFGFHPMLTAMARVADPEEHAAKGYIRL</sequence>
<name>A0A6I6JDB3_9BACT</name>
<dbReference type="GO" id="GO:0008080">
    <property type="term" value="F:N-acetyltransferase activity"/>
    <property type="evidence" value="ECO:0007669"/>
    <property type="project" value="InterPro"/>
</dbReference>
<dbReference type="PANTHER" id="PTHR43626">
    <property type="entry name" value="ACYL-COA N-ACYLTRANSFERASE"/>
    <property type="match status" value="1"/>
</dbReference>